<reference evidence="1 2" key="1">
    <citation type="journal article" date="2019" name="Sci. Rep.">
        <title>Comparative genomics of chytrid fungi reveal insights into the obligate biotrophic and pathogenic lifestyle of Synchytrium endobioticum.</title>
        <authorList>
            <person name="van de Vossenberg B.T.L.H."/>
            <person name="Warris S."/>
            <person name="Nguyen H.D.T."/>
            <person name="van Gent-Pelzer M.P.E."/>
            <person name="Joly D.L."/>
            <person name="van de Geest H.C."/>
            <person name="Bonants P.J.M."/>
            <person name="Smith D.S."/>
            <person name="Levesque C.A."/>
            <person name="van der Lee T.A.J."/>
        </authorList>
    </citation>
    <scope>NUCLEOTIDE SEQUENCE [LARGE SCALE GENOMIC DNA]</scope>
    <source>
        <strain evidence="1 2">LEV6574</strain>
    </source>
</reference>
<dbReference type="EMBL" id="QEAM01001094">
    <property type="protein sequence ID" value="TPX31044.1"/>
    <property type="molecule type" value="Genomic_DNA"/>
</dbReference>
<name>A0A507BZ26_9FUNG</name>
<dbReference type="Proteomes" id="UP000320475">
    <property type="component" value="Unassembled WGS sequence"/>
</dbReference>
<protein>
    <submittedName>
        <fullName evidence="1">Uncharacterized protein</fullName>
    </submittedName>
</protein>
<organism evidence="1 2">
    <name type="scientific">Synchytrium endobioticum</name>
    <dbReference type="NCBI Taxonomy" id="286115"/>
    <lineage>
        <taxon>Eukaryota</taxon>
        <taxon>Fungi</taxon>
        <taxon>Fungi incertae sedis</taxon>
        <taxon>Chytridiomycota</taxon>
        <taxon>Chytridiomycota incertae sedis</taxon>
        <taxon>Chytridiomycetes</taxon>
        <taxon>Synchytriales</taxon>
        <taxon>Synchytriaceae</taxon>
        <taxon>Synchytrium</taxon>
    </lineage>
</organism>
<accession>A0A507BZ26</accession>
<evidence type="ECO:0000313" key="2">
    <source>
        <dbReference type="Proteomes" id="UP000320475"/>
    </source>
</evidence>
<gene>
    <name evidence="1" type="ORF">SeLEV6574_g08566</name>
</gene>
<comment type="caution">
    <text evidence="1">The sequence shown here is derived from an EMBL/GenBank/DDBJ whole genome shotgun (WGS) entry which is preliminary data.</text>
</comment>
<evidence type="ECO:0000313" key="1">
    <source>
        <dbReference type="EMBL" id="TPX31044.1"/>
    </source>
</evidence>
<proteinExistence type="predicted"/>
<dbReference type="AlphaFoldDB" id="A0A507BZ26"/>
<sequence>MVPRSVQLCTFYNGLYDHSWKMTKSAVPLKVIFGTPVVHEHIFLRIFECLNFDCVEAIIVFWDCQHNGLDGI</sequence>